<evidence type="ECO:0008006" key="3">
    <source>
        <dbReference type="Google" id="ProtNLM"/>
    </source>
</evidence>
<name>A0A225X2D5_9STRA</name>
<dbReference type="OrthoDB" id="432234at2759"/>
<sequence>MPTRRILRKQVADLCFYLTPYDIKPQLISYVGGQAGTEQSTVVDPIPCFARECGQSGSVKTLAFTGAVAITYMAIRCTRLAISQLNGAESNAPPSNELLICFSEVVLVIIDIISTTDQALLDGCNSVSRAMSMPPGKFMGGKHVIRIGDYFQLPPVAWYPCKLTIKTQVFFSKQTKDKHIYIMQTFNPPCSASRLRHAGDQLYSAINLYS</sequence>
<dbReference type="Proteomes" id="UP000198211">
    <property type="component" value="Unassembled WGS sequence"/>
</dbReference>
<dbReference type="EMBL" id="NBNE01000042">
    <property type="protein sequence ID" value="OWZ23832.1"/>
    <property type="molecule type" value="Genomic_DNA"/>
</dbReference>
<gene>
    <name evidence="1" type="ORF">PHMEG_0001242</name>
</gene>
<keyword evidence="2" id="KW-1185">Reference proteome</keyword>
<comment type="caution">
    <text evidence="1">The sequence shown here is derived from an EMBL/GenBank/DDBJ whole genome shotgun (WGS) entry which is preliminary data.</text>
</comment>
<dbReference type="Gene3D" id="3.40.50.300">
    <property type="entry name" value="P-loop containing nucleotide triphosphate hydrolases"/>
    <property type="match status" value="1"/>
</dbReference>
<evidence type="ECO:0000313" key="1">
    <source>
        <dbReference type="EMBL" id="OWZ23832.1"/>
    </source>
</evidence>
<proteinExistence type="predicted"/>
<evidence type="ECO:0000313" key="2">
    <source>
        <dbReference type="Proteomes" id="UP000198211"/>
    </source>
</evidence>
<protein>
    <recommendedName>
        <fullName evidence="3">ATP-dependent DNA helicase</fullName>
    </recommendedName>
</protein>
<reference evidence="2" key="1">
    <citation type="submission" date="2017-03" db="EMBL/GenBank/DDBJ databases">
        <title>Phytopthora megakarya and P. palmivora, two closely related causual agents of cacao black pod achieved similar genome size and gene model numbers by different mechanisms.</title>
        <authorList>
            <person name="Ali S."/>
            <person name="Shao J."/>
            <person name="Larry D.J."/>
            <person name="Kronmiller B."/>
            <person name="Shen D."/>
            <person name="Strem M.D."/>
            <person name="Melnick R.L."/>
            <person name="Guiltinan M.J."/>
            <person name="Tyler B.M."/>
            <person name="Meinhardt L.W."/>
            <person name="Bailey B.A."/>
        </authorList>
    </citation>
    <scope>NUCLEOTIDE SEQUENCE [LARGE SCALE GENOMIC DNA]</scope>
    <source>
        <strain evidence="2">zdho120</strain>
    </source>
</reference>
<dbReference type="InterPro" id="IPR027417">
    <property type="entry name" value="P-loop_NTPase"/>
</dbReference>
<accession>A0A225X2D5</accession>
<dbReference type="AlphaFoldDB" id="A0A225X2D5"/>
<organism evidence="1 2">
    <name type="scientific">Phytophthora megakarya</name>
    <dbReference type="NCBI Taxonomy" id="4795"/>
    <lineage>
        <taxon>Eukaryota</taxon>
        <taxon>Sar</taxon>
        <taxon>Stramenopiles</taxon>
        <taxon>Oomycota</taxon>
        <taxon>Peronosporomycetes</taxon>
        <taxon>Peronosporales</taxon>
        <taxon>Peronosporaceae</taxon>
        <taxon>Phytophthora</taxon>
    </lineage>
</organism>